<feature type="coiled-coil region" evidence="1">
    <location>
        <begin position="32"/>
        <end position="113"/>
    </location>
</feature>
<organism evidence="2 3">
    <name type="scientific">Flavobacterium nakdongensis</name>
    <dbReference type="NCBI Taxonomy" id="3073563"/>
    <lineage>
        <taxon>Bacteria</taxon>
        <taxon>Pseudomonadati</taxon>
        <taxon>Bacteroidota</taxon>
        <taxon>Flavobacteriia</taxon>
        <taxon>Flavobacteriales</taxon>
        <taxon>Flavobacteriaceae</taxon>
        <taxon>Flavobacterium</taxon>
    </lineage>
</organism>
<evidence type="ECO:0000313" key="2">
    <source>
        <dbReference type="EMBL" id="WMW78591.1"/>
    </source>
</evidence>
<evidence type="ECO:0000313" key="3">
    <source>
        <dbReference type="Proteomes" id="UP001180481"/>
    </source>
</evidence>
<accession>A0ABY9RBH1</accession>
<dbReference type="EMBL" id="CP133721">
    <property type="protein sequence ID" value="WMW78591.1"/>
    <property type="molecule type" value="Genomic_DNA"/>
</dbReference>
<gene>
    <name evidence="2" type="ORF">RF683_03885</name>
</gene>
<sequence length="144" mass="17132">MHKYKINVAAILLIGLLVVGCSTSHKKRFQEKESNSLRIKNLEDENKNYKLEMEEFRKTKSEEIASNEKSLVAFKLRVSTLKKEEKKKFEKKISKLNNKNSDLKMKIADFKTDNKTNWENFKYHFNHDMKKLGNAIKFFRIKNE</sequence>
<protein>
    <recommendedName>
        <fullName evidence="4">Lipoprotein</fullName>
    </recommendedName>
</protein>
<name>A0ABY9RBH1_9FLAO</name>
<dbReference type="PROSITE" id="PS51257">
    <property type="entry name" value="PROKAR_LIPOPROTEIN"/>
    <property type="match status" value="1"/>
</dbReference>
<keyword evidence="3" id="KW-1185">Reference proteome</keyword>
<dbReference type="Proteomes" id="UP001180481">
    <property type="component" value="Chromosome"/>
</dbReference>
<proteinExistence type="predicted"/>
<reference evidence="2" key="1">
    <citation type="submission" date="2023-09" db="EMBL/GenBank/DDBJ databases">
        <title>Flavobacterium sp. 20NA77.7 isolated from freshwater.</title>
        <authorList>
            <person name="Le V."/>
            <person name="Ko S.-R."/>
            <person name="Ahn C.-Y."/>
            <person name="Oh H.-M."/>
        </authorList>
    </citation>
    <scope>NUCLEOTIDE SEQUENCE</scope>
    <source>
        <strain evidence="2">20NA77.7</strain>
    </source>
</reference>
<evidence type="ECO:0008006" key="4">
    <source>
        <dbReference type="Google" id="ProtNLM"/>
    </source>
</evidence>
<dbReference type="RefSeq" id="WP_309532888.1">
    <property type="nucleotide sequence ID" value="NZ_CP133721.1"/>
</dbReference>
<evidence type="ECO:0000256" key="1">
    <source>
        <dbReference type="SAM" id="Coils"/>
    </source>
</evidence>
<keyword evidence="1" id="KW-0175">Coiled coil</keyword>